<dbReference type="PANTHER" id="PTHR33516">
    <property type="entry name" value="LEXA REPRESSOR"/>
    <property type="match status" value="1"/>
</dbReference>
<dbReference type="CDD" id="cd06529">
    <property type="entry name" value="S24_LexA-like"/>
    <property type="match status" value="1"/>
</dbReference>
<dbReference type="SMART" id="SM00530">
    <property type="entry name" value="HTH_XRE"/>
    <property type="match status" value="1"/>
</dbReference>
<protein>
    <submittedName>
        <fullName evidence="3">Helix-turn-helix domain-containing protein</fullName>
    </submittedName>
</protein>
<dbReference type="PANTHER" id="PTHR33516:SF2">
    <property type="entry name" value="LEXA REPRESSOR-RELATED"/>
    <property type="match status" value="1"/>
</dbReference>
<keyword evidence="4" id="KW-1185">Reference proteome</keyword>
<reference evidence="4" key="1">
    <citation type="submission" date="2018-03" db="EMBL/GenBank/DDBJ databases">
        <title>Lachnoclostridium SNUG30370 gen.nov., sp.nov., isolated from human faeces.</title>
        <authorList>
            <person name="Seo B."/>
            <person name="Jeon K."/>
            <person name="Ko G."/>
        </authorList>
    </citation>
    <scope>NUCLEOTIDE SEQUENCE [LARGE SCALE GENOMIC DNA]</scope>
    <source>
        <strain evidence="4">SNUG30370</strain>
    </source>
</reference>
<dbReference type="InterPro" id="IPR050077">
    <property type="entry name" value="LexA_repressor"/>
</dbReference>
<dbReference type="GeneID" id="77470988"/>
<dbReference type="Pfam" id="PF00717">
    <property type="entry name" value="Peptidase_S24"/>
    <property type="match status" value="1"/>
</dbReference>
<feature type="domain" description="HTH cro/C1-type" evidence="1">
    <location>
        <begin position="6"/>
        <end position="61"/>
    </location>
</feature>
<dbReference type="Proteomes" id="UP000241201">
    <property type="component" value="Unassembled WGS sequence"/>
</dbReference>
<dbReference type="SUPFAM" id="SSF47413">
    <property type="entry name" value="lambda repressor-like DNA-binding domains"/>
    <property type="match status" value="1"/>
</dbReference>
<dbReference type="SUPFAM" id="SSF51306">
    <property type="entry name" value="LexA/Signal peptidase"/>
    <property type="match status" value="1"/>
</dbReference>
<dbReference type="InterPro" id="IPR039418">
    <property type="entry name" value="LexA-like"/>
</dbReference>
<sequence length="207" mass="23470">MTGERIKKLRKEKGLTQQQLGEMLGVQKSAIAKYENGRVPNLKKETISRLAEIFNVTPNYLLGIDEPSLHGHSHNIDIPLYSDVCCGDGIFVEDNIEEYISLPESLLSSRKDYFCQYADGDSMIDENIQSGDLIIFEKTQQLNNGDVGCFGIEDNIATCKKYFNDSKQHCIILQPANDKYSPIIINEYNYHEFKIIGKLALVISKRN</sequence>
<evidence type="ECO:0000313" key="3">
    <source>
        <dbReference type="EMBL" id="PST40210.1"/>
    </source>
</evidence>
<dbReference type="RefSeq" id="WP_048923499.1">
    <property type="nucleotide sequence ID" value="NZ_DAWBWI010000258.1"/>
</dbReference>
<dbReference type="PROSITE" id="PS50943">
    <property type="entry name" value="HTH_CROC1"/>
    <property type="match status" value="1"/>
</dbReference>
<dbReference type="EMBL" id="PYLP01000008">
    <property type="protein sequence ID" value="PST40210.1"/>
    <property type="molecule type" value="Genomic_DNA"/>
</dbReference>
<reference evidence="2" key="3">
    <citation type="submission" date="2021-10" db="EMBL/GenBank/DDBJ databases">
        <title>Collection of gut derived symbiotic bacterial strains cultured from healthy donors.</title>
        <authorList>
            <person name="Lin H."/>
            <person name="Littmann E."/>
            <person name="Kohout C."/>
            <person name="Pamer E.G."/>
        </authorList>
    </citation>
    <scope>NUCLEOTIDE SEQUENCE</scope>
    <source>
        <strain evidence="2">DFI.4.48</strain>
    </source>
</reference>
<comment type="caution">
    <text evidence="3">The sequence shown here is derived from an EMBL/GenBank/DDBJ whole genome shotgun (WGS) entry which is preliminary data.</text>
</comment>
<dbReference type="InterPro" id="IPR036286">
    <property type="entry name" value="LexA/Signal_pep-like_sf"/>
</dbReference>
<proteinExistence type="predicted"/>
<organism evidence="3 4">
    <name type="scientific">Faecalibacillus faecis</name>
    <dbReference type="NCBI Taxonomy" id="1982628"/>
    <lineage>
        <taxon>Bacteria</taxon>
        <taxon>Bacillati</taxon>
        <taxon>Bacillota</taxon>
        <taxon>Erysipelotrichia</taxon>
        <taxon>Erysipelotrichales</taxon>
        <taxon>Coprobacillaceae</taxon>
        <taxon>Faecalibacillus</taxon>
    </lineage>
</organism>
<dbReference type="InterPro" id="IPR010982">
    <property type="entry name" value="Lambda_DNA-bd_dom_sf"/>
</dbReference>
<dbReference type="Pfam" id="PF01381">
    <property type="entry name" value="HTH_3"/>
    <property type="match status" value="1"/>
</dbReference>
<dbReference type="AlphaFoldDB" id="A0A2T3FY75"/>
<dbReference type="EMBL" id="JAJDKZ010000008">
    <property type="protein sequence ID" value="MCB8609744.1"/>
    <property type="molecule type" value="Genomic_DNA"/>
</dbReference>
<reference evidence="3" key="2">
    <citation type="journal article" date="2019" name="Int. J. Syst. Evol. Microbiol.">
        <title>Faecalibacillus intestinalis gen. nov., sp. nov. and Faecalibacillus faecis sp. nov., isolated from human faeces.</title>
        <authorList>
            <person name="Seo B."/>
            <person name="Jeon K."/>
            <person name="Baek I."/>
            <person name="Lee Y.M."/>
            <person name="Baek K."/>
            <person name="Ko G."/>
        </authorList>
    </citation>
    <scope>NUCLEOTIDE SEQUENCE</scope>
    <source>
        <strain evidence="3">SNUG30370</strain>
    </source>
</reference>
<dbReference type="InterPro" id="IPR015927">
    <property type="entry name" value="Peptidase_S24_S26A/B/C"/>
</dbReference>
<dbReference type="Gene3D" id="2.10.109.10">
    <property type="entry name" value="Umud Fragment, subunit A"/>
    <property type="match status" value="1"/>
</dbReference>
<dbReference type="Gene3D" id="1.10.260.40">
    <property type="entry name" value="lambda repressor-like DNA-binding domains"/>
    <property type="match status" value="1"/>
</dbReference>
<evidence type="ECO:0000313" key="4">
    <source>
        <dbReference type="Proteomes" id="UP000241201"/>
    </source>
</evidence>
<dbReference type="InterPro" id="IPR001387">
    <property type="entry name" value="Cro/C1-type_HTH"/>
</dbReference>
<gene>
    <name evidence="3" type="ORF">C7U55_07790</name>
    <name evidence="2" type="ORF">LJD69_03905</name>
</gene>
<name>A0A2T3FY75_9FIRM</name>
<dbReference type="Proteomes" id="UP001198439">
    <property type="component" value="Unassembled WGS sequence"/>
</dbReference>
<evidence type="ECO:0000313" key="2">
    <source>
        <dbReference type="EMBL" id="MCB8609744.1"/>
    </source>
</evidence>
<dbReference type="GO" id="GO:0003677">
    <property type="term" value="F:DNA binding"/>
    <property type="evidence" value="ECO:0007669"/>
    <property type="project" value="InterPro"/>
</dbReference>
<accession>A0A2T3FY75</accession>
<dbReference type="CDD" id="cd00093">
    <property type="entry name" value="HTH_XRE"/>
    <property type="match status" value="1"/>
</dbReference>
<evidence type="ECO:0000259" key="1">
    <source>
        <dbReference type="PROSITE" id="PS50943"/>
    </source>
</evidence>